<dbReference type="AlphaFoldDB" id="A0A8K0JTA4"/>
<evidence type="ECO:0000256" key="1">
    <source>
        <dbReference type="ARBA" id="ARBA00004613"/>
    </source>
</evidence>
<comment type="similarity">
    <text evidence="2">Belongs to the peptidase S1 family.</text>
</comment>
<keyword evidence="3" id="KW-0964">Secreted</keyword>
<evidence type="ECO:0000313" key="10">
    <source>
        <dbReference type="Proteomes" id="UP000792457"/>
    </source>
</evidence>
<evidence type="ECO:0000256" key="5">
    <source>
        <dbReference type="ARBA" id="ARBA00022801"/>
    </source>
</evidence>
<feature type="domain" description="Peptidase S1" evidence="8">
    <location>
        <begin position="57"/>
        <end position="286"/>
    </location>
</feature>
<dbReference type="OrthoDB" id="8440449at2759"/>
<dbReference type="SMART" id="SM00020">
    <property type="entry name" value="Tryp_SPc"/>
    <property type="match status" value="2"/>
</dbReference>
<dbReference type="GO" id="GO:0004252">
    <property type="term" value="F:serine-type endopeptidase activity"/>
    <property type="evidence" value="ECO:0007669"/>
    <property type="project" value="InterPro"/>
</dbReference>
<dbReference type="FunFam" id="2.40.10.10:FF:000047">
    <property type="entry name" value="Trypsin eta"/>
    <property type="match status" value="1"/>
</dbReference>
<dbReference type="InterPro" id="IPR033116">
    <property type="entry name" value="TRYPSIN_SER"/>
</dbReference>
<comment type="caution">
    <text evidence="9">The sequence shown here is derived from an EMBL/GenBank/DDBJ whole genome shotgun (WGS) entry which is preliminary data.</text>
</comment>
<organism evidence="9 10">
    <name type="scientific">Ladona fulva</name>
    <name type="common">Scarce chaser dragonfly</name>
    <name type="synonym">Libellula fulva</name>
    <dbReference type="NCBI Taxonomy" id="123851"/>
    <lineage>
        <taxon>Eukaryota</taxon>
        <taxon>Metazoa</taxon>
        <taxon>Ecdysozoa</taxon>
        <taxon>Arthropoda</taxon>
        <taxon>Hexapoda</taxon>
        <taxon>Insecta</taxon>
        <taxon>Pterygota</taxon>
        <taxon>Palaeoptera</taxon>
        <taxon>Odonata</taxon>
        <taxon>Epiprocta</taxon>
        <taxon>Anisoptera</taxon>
        <taxon>Libelluloidea</taxon>
        <taxon>Libellulidae</taxon>
        <taxon>Ladona</taxon>
    </lineage>
</organism>
<protein>
    <recommendedName>
        <fullName evidence="8">Peptidase S1 domain-containing protein</fullName>
    </recommendedName>
</protein>
<dbReference type="InterPro" id="IPR001314">
    <property type="entry name" value="Peptidase_S1A"/>
</dbReference>
<dbReference type="PROSITE" id="PS00135">
    <property type="entry name" value="TRYPSIN_SER"/>
    <property type="match status" value="1"/>
</dbReference>
<keyword evidence="10" id="KW-1185">Reference proteome</keyword>
<evidence type="ECO:0000256" key="7">
    <source>
        <dbReference type="ARBA" id="ARBA00023157"/>
    </source>
</evidence>
<dbReference type="InterPro" id="IPR050430">
    <property type="entry name" value="Peptidase_S1"/>
</dbReference>
<comment type="subcellular location">
    <subcellularLocation>
        <location evidence="1">Secreted</location>
    </subcellularLocation>
</comment>
<accession>A0A8K0JTA4</accession>
<dbReference type="EMBL" id="KZ308128">
    <property type="protein sequence ID" value="KAG8222286.1"/>
    <property type="molecule type" value="Genomic_DNA"/>
</dbReference>
<keyword evidence="7" id="KW-1015">Disulfide bond</keyword>
<dbReference type="SUPFAM" id="SSF50494">
    <property type="entry name" value="Trypsin-like serine proteases"/>
    <property type="match status" value="2"/>
</dbReference>
<proteinExistence type="inferred from homology"/>
<dbReference type="GO" id="GO:0016485">
    <property type="term" value="P:protein processing"/>
    <property type="evidence" value="ECO:0007669"/>
    <property type="project" value="UniProtKB-ARBA"/>
</dbReference>
<dbReference type="Pfam" id="PF00089">
    <property type="entry name" value="Trypsin"/>
    <property type="match status" value="2"/>
</dbReference>
<dbReference type="InterPro" id="IPR009003">
    <property type="entry name" value="Peptidase_S1_PA"/>
</dbReference>
<keyword evidence="4" id="KW-0645">Protease</keyword>
<dbReference type="PROSITE" id="PS50240">
    <property type="entry name" value="TRYPSIN_DOM"/>
    <property type="match status" value="2"/>
</dbReference>
<sequence>MLKTRSCCFLHSRSFKMMFQQVFLFAATIIAVSYGKATREALTDSSLDNLPQGEPHLLGGEIVTDRFFPSVVSVRVKGTHVCGGVILHQYTVLTAAQCVHGVFAGHVTIVEGSNLLDEGGVTHNVYSLFIHEDYDAGDSWKNDIAIIWLISPIAFRWGTLPVNLPQIGEDIPVETVATAVGWGNNESGGNFSNELRKVEIPIFDLELCNKTYHPYSLNVYEGEICAEGESSVGICDNMFDERPLVSDVFDVLKTEEGELLKKFSIEGLTEEVRVLKKLPLIKRRMKLFYVVVLATALGYSQGAPKPNPKANEPFIVGGTVVEGREFPSVVSIRVNSSHFCGGSILNNEWIFTAAHCMELARSLEAKSPGGVVNSPYTVAVGSNRADEGIEHQVLSIVSHEHFSEQTALNDIALMKVSPPIQFGDGVEEANVPEPHEETPAGKRATVIGWGFIKVGGPSSMDLLKVDVNVASYDFCNSSYEGVIHETHICAGGEEEGKGSCNGDSGGPLYVDNKVVGIVSWGQLCAVKGYPTVFTKVAEYIDWIQEHAK</sequence>
<reference evidence="9" key="1">
    <citation type="submission" date="2013-04" db="EMBL/GenBank/DDBJ databases">
        <authorList>
            <person name="Qu J."/>
            <person name="Murali S.C."/>
            <person name="Bandaranaike D."/>
            <person name="Bellair M."/>
            <person name="Blankenburg K."/>
            <person name="Chao H."/>
            <person name="Dinh H."/>
            <person name="Doddapaneni H."/>
            <person name="Downs B."/>
            <person name="Dugan-Rocha S."/>
            <person name="Elkadiri S."/>
            <person name="Gnanaolivu R.D."/>
            <person name="Hernandez B."/>
            <person name="Javaid M."/>
            <person name="Jayaseelan J.C."/>
            <person name="Lee S."/>
            <person name="Li M."/>
            <person name="Ming W."/>
            <person name="Munidasa M."/>
            <person name="Muniz J."/>
            <person name="Nguyen L."/>
            <person name="Ongeri F."/>
            <person name="Osuji N."/>
            <person name="Pu L.-L."/>
            <person name="Puazo M."/>
            <person name="Qu C."/>
            <person name="Quiroz J."/>
            <person name="Raj R."/>
            <person name="Weissenberger G."/>
            <person name="Xin Y."/>
            <person name="Zou X."/>
            <person name="Han Y."/>
            <person name="Richards S."/>
            <person name="Worley K."/>
            <person name="Muzny D."/>
            <person name="Gibbs R."/>
        </authorList>
    </citation>
    <scope>NUCLEOTIDE SEQUENCE</scope>
    <source>
        <strain evidence="9">Sampled in the wild</strain>
    </source>
</reference>
<reference evidence="9" key="2">
    <citation type="submission" date="2017-10" db="EMBL/GenBank/DDBJ databases">
        <title>Ladona fulva Genome sequencing and assembly.</title>
        <authorList>
            <person name="Murali S."/>
            <person name="Richards S."/>
            <person name="Bandaranaike D."/>
            <person name="Bellair M."/>
            <person name="Blankenburg K."/>
            <person name="Chao H."/>
            <person name="Dinh H."/>
            <person name="Doddapaneni H."/>
            <person name="Dugan-Rocha S."/>
            <person name="Elkadiri S."/>
            <person name="Gnanaolivu R."/>
            <person name="Hernandez B."/>
            <person name="Skinner E."/>
            <person name="Javaid M."/>
            <person name="Lee S."/>
            <person name="Li M."/>
            <person name="Ming W."/>
            <person name="Munidasa M."/>
            <person name="Muniz J."/>
            <person name="Nguyen L."/>
            <person name="Hughes D."/>
            <person name="Osuji N."/>
            <person name="Pu L.-L."/>
            <person name="Puazo M."/>
            <person name="Qu C."/>
            <person name="Quiroz J."/>
            <person name="Raj R."/>
            <person name="Weissenberger G."/>
            <person name="Xin Y."/>
            <person name="Zou X."/>
            <person name="Han Y."/>
            <person name="Worley K."/>
            <person name="Muzny D."/>
            <person name="Gibbs R."/>
        </authorList>
    </citation>
    <scope>NUCLEOTIDE SEQUENCE</scope>
    <source>
        <strain evidence="9">Sampled in the wild</strain>
    </source>
</reference>
<gene>
    <name evidence="9" type="ORF">J437_LFUL003267</name>
</gene>
<feature type="domain" description="Peptidase S1" evidence="8">
    <location>
        <begin position="315"/>
        <end position="548"/>
    </location>
</feature>
<evidence type="ECO:0000313" key="9">
    <source>
        <dbReference type="EMBL" id="KAG8222286.1"/>
    </source>
</evidence>
<dbReference type="PANTHER" id="PTHR24276">
    <property type="entry name" value="POLYSERASE-RELATED"/>
    <property type="match status" value="1"/>
</dbReference>
<evidence type="ECO:0000256" key="3">
    <source>
        <dbReference type="ARBA" id="ARBA00022525"/>
    </source>
</evidence>
<keyword evidence="5" id="KW-0378">Hydrolase</keyword>
<evidence type="ECO:0000256" key="6">
    <source>
        <dbReference type="ARBA" id="ARBA00022825"/>
    </source>
</evidence>
<keyword evidence="6" id="KW-0720">Serine protease</keyword>
<evidence type="ECO:0000256" key="2">
    <source>
        <dbReference type="ARBA" id="ARBA00007664"/>
    </source>
</evidence>
<evidence type="ECO:0000259" key="8">
    <source>
        <dbReference type="PROSITE" id="PS50240"/>
    </source>
</evidence>
<dbReference type="FunFam" id="2.40.10.10:FF:000068">
    <property type="entry name" value="transmembrane protease serine 2"/>
    <property type="match status" value="1"/>
</dbReference>
<name>A0A8K0JTA4_LADFU</name>
<dbReference type="CDD" id="cd00190">
    <property type="entry name" value="Tryp_SPc"/>
    <property type="match status" value="2"/>
</dbReference>
<dbReference type="PANTHER" id="PTHR24276:SF98">
    <property type="entry name" value="FI18310P1-RELATED"/>
    <property type="match status" value="1"/>
</dbReference>
<dbReference type="Gene3D" id="2.40.10.10">
    <property type="entry name" value="Trypsin-like serine proteases"/>
    <property type="match status" value="2"/>
</dbReference>
<dbReference type="PRINTS" id="PR00722">
    <property type="entry name" value="CHYMOTRYPSIN"/>
</dbReference>
<dbReference type="InterPro" id="IPR043504">
    <property type="entry name" value="Peptidase_S1_PA_chymotrypsin"/>
</dbReference>
<dbReference type="InterPro" id="IPR001254">
    <property type="entry name" value="Trypsin_dom"/>
</dbReference>
<dbReference type="Proteomes" id="UP000792457">
    <property type="component" value="Unassembled WGS sequence"/>
</dbReference>
<evidence type="ECO:0000256" key="4">
    <source>
        <dbReference type="ARBA" id="ARBA00022670"/>
    </source>
</evidence>
<dbReference type="GO" id="GO:0005576">
    <property type="term" value="C:extracellular region"/>
    <property type="evidence" value="ECO:0007669"/>
    <property type="project" value="UniProtKB-SubCell"/>
</dbReference>